<accession>A0AAE3D203</accession>
<name>A0AAE3D203_9HYPH</name>
<dbReference type="AlphaFoldDB" id="A0AAE3D203"/>
<keyword evidence="4" id="KW-1185">Reference proteome</keyword>
<protein>
    <submittedName>
        <fullName evidence="3">Transposase</fullName>
    </submittedName>
</protein>
<evidence type="ECO:0000259" key="2">
    <source>
        <dbReference type="Pfam" id="PF02371"/>
    </source>
</evidence>
<feature type="domain" description="Transposase IS116/IS110/IS902 C-terminal" evidence="2">
    <location>
        <begin position="13"/>
        <end position="55"/>
    </location>
</feature>
<dbReference type="EMBL" id="JAICBX010000002">
    <property type="protein sequence ID" value="MBW8638467.1"/>
    <property type="molecule type" value="Genomic_DNA"/>
</dbReference>
<evidence type="ECO:0000313" key="4">
    <source>
        <dbReference type="Proteomes" id="UP001196509"/>
    </source>
</evidence>
<feature type="region of interest" description="Disordered" evidence="1">
    <location>
        <begin position="22"/>
        <end position="69"/>
    </location>
</feature>
<dbReference type="GO" id="GO:0004803">
    <property type="term" value="F:transposase activity"/>
    <property type="evidence" value="ECO:0007669"/>
    <property type="project" value="InterPro"/>
</dbReference>
<evidence type="ECO:0000256" key="1">
    <source>
        <dbReference type="SAM" id="MobiDB-lite"/>
    </source>
</evidence>
<dbReference type="GO" id="GO:0006313">
    <property type="term" value="P:DNA transposition"/>
    <property type="evidence" value="ECO:0007669"/>
    <property type="project" value="InterPro"/>
</dbReference>
<evidence type="ECO:0000313" key="3">
    <source>
        <dbReference type="EMBL" id="MBW8638467.1"/>
    </source>
</evidence>
<organism evidence="3 4">
    <name type="scientific">Flavimaribacter sediminis</name>
    <dbReference type="NCBI Taxonomy" id="2865987"/>
    <lineage>
        <taxon>Bacteria</taxon>
        <taxon>Pseudomonadati</taxon>
        <taxon>Pseudomonadota</taxon>
        <taxon>Alphaproteobacteria</taxon>
        <taxon>Hyphomicrobiales</taxon>
        <taxon>Rhizobiaceae</taxon>
        <taxon>Flavimaribacter</taxon>
    </lineage>
</organism>
<comment type="caution">
    <text evidence="3">The sequence shown here is derived from an EMBL/GenBank/DDBJ whole genome shotgun (WGS) entry which is preliminary data.</text>
</comment>
<feature type="compositionally biased region" description="Polar residues" evidence="1">
    <location>
        <begin position="60"/>
        <end position="69"/>
    </location>
</feature>
<dbReference type="GO" id="GO:0003677">
    <property type="term" value="F:DNA binding"/>
    <property type="evidence" value="ECO:0007669"/>
    <property type="project" value="InterPro"/>
</dbReference>
<gene>
    <name evidence="3" type="ORF">K1W69_14820</name>
</gene>
<reference evidence="3" key="1">
    <citation type="submission" date="2021-08" db="EMBL/GenBank/DDBJ databases">
        <title>Hoeflea bacterium WL0058 sp. nov., isolated from the sediment.</title>
        <authorList>
            <person name="Wang L."/>
            <person name="Zhang D."/>
        </authorList>
    </citation>
    <scope>NUCLEOTIDE SEQUENCE</scope>
    <source>
        <strain evidence="3">WL0058</strain>
    </source>
</reference>
<dbReference type="Proteomes" id="UP001196509">
    <property type="component" value="Unassembled WGS sequence"/>
</dbReference>
<dbReference type="InterPro" id="IPR003346">
    <property type="entry name" value="Transposase_20"/>
</dbReference>
<sequence length="69" mass="7377">MAGIQDISDQPSRTLNDFAALLGPKPKKNASGGTDRLRRPSNKGNRHLRNRIAVSAYGSVANSSLTGDR</sequence>
<feature type="compositionally biased region" description="Basic residues" evidence="1">
    <location>
        <begin position="39"/>
        <end position="50"/>
    </location>
</feature>
<proteinExistence type="predicted"/>
<dbReference type="Pfam" id="PF02371">
    <property type="entry name" value="Transposase_20"/>
    <property type="match status" value="1"/>
</dbReference>